<dbReference type="Proteomes" id="UP001205311">
    <property type="component" value="Unassembled WGS sequence"/>
</dbReference>
<feature type="compositionally biased region" description="Gly residues" evidence="1">
    <location>
        <begin position="259"/>
        <end position="269"/>
    </location>
</feature>
<feature type="compositionally biased region" description="Basic and acidic residues" evidence="1">
    <location>
        <begin position="58"/>
        <end position="76"/>
    </location>
</feature>
<sequence length="269" mass="28575">MTDEDRARDETPDQGAERGEPRPADAGAARPAEPAAPRKPVVPQKPAVPAEAATPPEQPEKPEKAEQSEKAERPKTAAEWPGKLVGETPPTPPTPPRRGTVRFQEPGATVPRPPTLAEQRARQRAEEEERERERVALEQAERKSRVRRRVLIGGGVTVGVVAVLAVAYAAAKPERMTAHCVTSDQVVVNEDYCDENYVRSHGGHISGGFIFLPGPGGMTQYHYNYGGTGSVGQKVAGGSSVKPQGAEIKTPGGKTIQRGGFGVKGSSGS</sequence>
<reference evidence="3 4" key="1">
    <citation type="submission" date="2022-06" db="EMBL/GenBank/DDBJ databases">
        <title>Genomic Encyclopedia of Archaeal and Bacterial Type Strains, Phase II (KMG-II): from individual species to whole genera.</title>
        <authorList>
            <person name="Goeker M."/>
        </authorList>
    </citation>
    <scope>NUCLEOTIDE SEQUENCE [LARGE SCALE GENOMIC DNA]</scope>
    <source>
        <strain evidence="3 4">DSM 40477</strain>
    </source>
</reference>
<organism evidence="3 4">
    <name type="scientific">Streptoalloteichus tenebrarius (strain ATCC 17920 / DSM 40477 / JCM 4838 / CBS 697.72 / NBRC 16177 / NCIMB 11028 / NRRL B-12390 / A12253. 1 / ISP 5477)</name>
    <name type="common">Streptomyces tenebrarius</name>
    <dbReference type="NCBI Taxonomy" id="1933"/>
    <lineage>
        <taxon>Bacteria</taxon>
        <taxon>Bacillati</taxon>
        <taxon>Actinomycetota</taxon>
        <taxon>Actinomycetes</taxon>
        <taxon>Pseudonocardiales</taxon>
        <taxon>Pseudonocardiaceae</taxon>
        <taxon>Streptoalloteichus</taxon>
    </lineage>
</organism>
<feature type="region of interest" description="Disordered" evidence="1">
    <location>
        <begin position="237"/>
        <end position="269"/>
    </location>
</feature>
<name>A0ABT1I3C1_STRSD</name>
<feature type="compositionally biased region" description="Low complexity" evidence="1">
    <location>
        <begin position="24"/>
        <end position="55"/>
    </location>
</feature>
<keyword evidence="2" id="KW-1133">Transmembrane helix</keyword>
<feature type="compositionally biased region" description="Basic and acidic residues" evidence="1">
    <location>
        <begin position="1"/>
        <end position="23"/>
    </location>
</feature>
<feature type="compositionally biased region" description="Basic and acidic residues" evidence="1">
    <location>
        <begin position="119"/>
        <end position="133"/>
    </location>
</feature>
<protein>
    <submittedName>
        <fullName evidence="3">Uncharacterized protein</fullName>
    </submittedName>
</protein>
<gene>
    <name evidence="3" type="ORF">LX15_006025</name>
</gene>
<feature type="region of interest" description="Disordered" evidence="1">
    <location>
        <begin position="1"/>
        <end position="133"/>
    </location>
</feature>
<dbReference type="RefSeq" id="WP_308213540.1">
    <property type="nucleotide sequence ID" value="NZ_JAMTCP010000063.1"/>
</dbReference>
<accession>A0ABT1I3C1</accession>
<dbReference type="EMBL" id="JAMTCP010000063">
    <property type="protein sequence ID" value="MCP2262289.1"/>
    <property type="molecule type" value="Genomic_DNA"/>
</dbReference>
<evidence type="ECO:0000313" key="3">
    <source>
        <dbReference type="EMBL" id="MCP2262289.1"/>
    </source>
</evidence>
<evidence type="ECO:0000256" key="1">
    <source>
        <dbReference type="SAM" id="MobiDB-lite"/>
    </source>
</evidence>
<feature type="transmembrane region" description="Helical" evidence="2">
    <location>
        <begin position="150"/>
        <end position="171"/>
    </location>
</feature>
<keyword evidence="4" id="KW-1185">Reference proteome</keyword>
<proteinExistence type="predicted"/>
<evidence type="ECO:0000256" key="2">
    <source>
        <dbReference type="SAM" id="Phobius"/>
    </source>
</evidence>
<keyword evidence="2" id="KW-0812">Transmembrane</keyword>
<evidence type="ECO:0000313" key="4">
    <source>
        <dbReference type="Proteomes" id="UP001205311"/>
    </source>
</evidence>
<keyword evidence="2" id="KW-0472">Membrane</keyword>
<comment type="caution">
    <text evidence="3">The sequence shown here is derived from an EMBL/GenBank/DDBJ whole genome shotgun (WGS) entry which is preliminary data.</text>
</comment>